<dbReference type="InterPro" id="IPR019775">
    <property type="entry name" value="WD40_repeat_CS"/>
</dbReference>
<keyword evidence="2" id="KW-0963">Cytoplasm</keyword>
<keyword evidence="8" id="KW-1185">Reference proteome</keyword>
<dbReference type="PANTHER" id="PTHR12442:SF26">
    <property type="entry name" value="CYTOPLASMIC DYNEIN 2 INTERMEDIATE CHAIN 2"/>
    <property type="match status" value="1"/>
</dbReference>
<dbReference type="EMBL" id="CAJHNJ030000693">
    <property type="protein sequence ID" value="CAG9138595.1"/>
    <property type="molecule type" value="Genomic_DNA"/>
</dbReference>
<feature type="repeat" description="WD" evidence="5">
    <location>
        <begin position="371"/>
        <end position="413"/>
    </location>
</feature>
<dbReference type="PROSITE" id="PS00678">
    <property type="entry name" value="WD_REPEATS_1"/>
    <property type="match status" value="1"/>
</dbReference>
<dbReference type="Proteomes" id="UP000653454">
    <property type="component" value="Unassembled WGS sequence"/>
</dbReference>
<dbReference type="GO" id="GO:0097014">
    <property type="term" value="C:ciliary plasm"/>
    <property type="evidence" value="ECO:0007669"/>
    <property type="project" value="TreeGrafter"/>
</dbReference>
<dbReference type="InterPro" id="IPR015943">
    <property type="entry name" value="WD40/YVTN_repeat-like_dom_sf"/>
</dbReference>
<evidence type="ECO:0000256" key="5">
    <source>
        <dbReference type="PROSITE-ProRule" id="PRU00221"/>
    </source>
</evidence>
<name>A0A8S4GC14_PLUXY</name>
<evidence type="ECO:0000256" key="4">
    <source>
        <dbReference type="ARBA" id="ARBA00022737"/>
    </source>
</evidence>
<dbReference type="SUPFAM" id="SSF50978">
    <property type="entry name" value="WD40 repeat-like"/>
    <property type="match status" value="1"/>
</dbReference>
<keyword evidence="4" id="KW-0677">Repeat</keyword>
<dbReference type="Pfam" id="PF00400">
    <property type="entry name" value="WD40"/>
    <property type="match status" value="2"/>
</dbReference>
<dbReference type="SMART" id="SM00320">
    <property type="entry name" value="WD40"/>
    <property type="match status" value="4"/>
</dbReference>
<protein>
    <submittedName>
        <fullName evidence="7">(diamondback moth) hypothetical protein</fullName>
    </submittedName>
</protein>
<evidence type="ECO:0000256" key="1">
    <source>
        <dbReference type="ARBA" id="ARBA00004496"/>
    </source>
</evidence>
<comment type="caution">
    <text evidence="7">The sequence shown here is derived from an EMBL/GenBank/DDBJ whole genome shotgun (WGS) entry which is preliminary data.</text>
</comment>
<dbReference type="PROSITE" id="PS50082">
    <property type="entry name" value="WD_REPEATS_2"/>
    <property type="match status" value="2"/>
</dbReference>
<organism evidence="7 8">
    <name type="scientific">Plutella xylostella</name>
    <name type="common">Diamondback moth</name>
    <name type="synonym">Plutella maculipennis</name>
    <dbReference type="NCBI Taxonomy" id="51655"/>
    <lineage>
        <taxon>Eukaryota</taxon>
        <taxon>Metazoa</taxon>
        <taxon>Ecdysozoa</taxon>
        <taxon>Arthropoda</taxon>
        <taxon>Hexapoda</taxon>
        <taxon>Insecta</taxon>
        <taxon>Pterygota</taxon>
        <taxon>Neoptera</taxon>
        <taxon>Endopterygota</taxon>
        <taxon>Lepidoptera</taxon>
        <taxon>Glossata</taxon>
        <taxon>Ditrysia</taxon>
        <taxon>Yponomeutoidea</taxon>
        <taxon>Plutellidae</taxon>
        <taxon>Plutella</taxon>
    </lineage>
</organism>
<keyword evidence="3 5" id="KW-0853">WD repeat</keyword>
<gene>
    <name evidence="7" type="ORF">PLXY2_LOCUS16850</name>
</gene>
<evidence type="ECO:0000313" key="7">
    <source>
        <dbReference type="EMBL" id="CAG9138595.1"/>
    </source>
</evidence>
<dbReference type="InterPro" id="IPR001680">
    <property type="entry name" value="WD40_rpt"/>
</dbReference>
<feature type="region of interest" description="Disordered" evidence="6">
    <location>
        <begin position="18"/>
        <end position="52"/>
    </location>
</feature>
<feature type="repeat" description="WD" evidence="5">
    <location>
        <begin position="466"/>
        <end position="500"/>
    </location>
</feature>
<dbReference type="AlphaFoldDB" id="A0A8S4GC14"/>
<dbReference type="InterPro" id="IPR036322">
    <property type="entry name" value="WD40_repeat_dom_sf"/>
</dbReference>
<evidence type="ECO:0000313" key="8">
    <source>
        <dbReference type="Proteomes" id="UP000653454"/>
    </source>
</evidence>
<evidence type="ECO:0000256" key="2">
    <source>
        <dbReference type="ARBA" id="ARBA00022490"/>
    </source>
</evidence>
<dbReference type="GO" id="GO:0045503">
    <property type="term" value="F:dynein light chain binding"/>
    <property type="evidence" value="ECO:0007669"/>
    <property type="project" value="TreeGrafter"/>
</dbReference>
<dbReference type="Gene3D" id="2.130.10.10">
    <property type="entry name" value="YVTN repeat-like/Quinoprotein amine dehydrogenase"/>
    <property type="match status" value="2"/>
</dbReference>
<accession>A0A8S4GC14</accession>
<dbReference type="InterPro" id="IPR050687">
    <property type="entry name" value="Dynein_IC"/>
</dbReference>
<dbReference type="GO" id="GO:0005868">
    <property type="term" value="C:cytoplasmic dynein complex"/>
    <property type="evidence" value="ECO:0007669"/>
    <property type="project" value="TreeGrafter"/>
</dbReference>
<evidence type="ECO:0000256" key="6">
    <source>
        <dbReference type="SAM" id="MobiDB-lite"/>
    </source>
</evidence>
<dbReference type="GO" id="GO:0042073">
    <property type="term" value="P:intraciliary transport"/>
    <property type="evidence" value="ECO:0007669"/>
    <property type="project" value="TreeGrafter"/>
</dbReference>
<dbReference type="PANTHER" id="PTHR12442">
    <property type="entry name" value="DYNEIN INTERMEDIATE CHAIN"/>
    <property type="match status" value="1"/>
</dbReference>
<reference evidence="7" key="1">
    <citation type="submission" date="2020-11" db="EMBL/GenBank/DDBJ databases">
        <authorList>
            <person name="Whiteford S."/>
        </authorList>
    </citation>
    <scope>NUCLEOTIDE SEQUENCE</scope>
</reference>
<sequence length="514" mass="55909">MAHLSGYDSEAVGFNSITQKKNTDTHSSTQTTEYSETTVDSQTHTSRDYGCNVSSHDLKIDVEATEYPPPGLNEFLRRVVPAVMEQLDQTAVDSLYDSSDSEEEDFLCAKLFQEIPVKENAPSLGAGDHQPASILSVSWSSAGNSVAVSLGQSQHENWCEHDGLIRIYTARRIEGDKFVHSMDITEKNCITVLKYHPAVAALLAYGTTSGEVVLCNLRNVTAGVEHGMQLTSPSGTHSSNRVTALQWADATLTNTFLLMQVMNTGKRRGAADQVLISAGCDGTVNVWQVNVNLQVFQNILCFKINGARKMAAPEISCFDFIKNYPLRPSEQKSPEDIFVVGTTSGQLYLCNSKKYQSIVDSAMVDPVYEVLEGHSTCVLDVAFSLQKAGIFVSISMDSELRVYDVQQSAPLKLLCMEDAITSMCWVPNNPCLLAVGLANVEKTRQLIKIYNVSSGKAVNMEGLNGGNSEGGTVTSVAVSQSGACRIAAGDADSTLRIWDVPLRRLKLTSEALEF</sequence>
<evidence type="ECO:0000256" key="3">
    <source>
        <dbReference type="ARBA" id="ARBA00022574"/>
    </source>
</evidence>
<feature type="compositionally biased region" description="Low complexity" evidence="6">
    <location>
        <begin position="25"/>
        <end position="38"/>
    </location>
</feature>
<proteinExistence type="predicted"/>
<dbReference type="GO" id="GO:0045504">
    <property type="term" value="F:dynein heavy chain binding"/>
    <property type="evidence" value="ECO:0007669"/>
    <property type="project" value="TreeGrafter"/>
</dbReference>
<comment type="subcellular location">
    <subcellularLocation>
        <location evidence="1">Cytoplasm</location>
    </subcellularLocation>
</comment>